<evidence type="ECO:0000313" key="3">
    <source>
        <dbReference type="Proteomes" id="UP000007883"/>
    </source>
</evidence>
<dbReference type="Proteomes" id="UP000007883">
    <property type="component" value="Chromosome"/>
</dbReference>
<protein>
    <submittedName>
        <fullName evidence="2">Uncharacterized protein</fullName>
    </submittedName>
</protein>
<name>I0HVE0_RUBGI</name>
<dbReference type="KEGG" id="rge:RGE_36380"/>
<organism evidence="2 3">
    <name type="scientific">Rubrivivax gelatinosus (strain NBRC 100245 / IL144)</name>
    <dbReference type="NCBI Taxonomy" id="983917"/>
    <lineage>
        <taxon>Bacteria</taxon>
        <taxon>Pseudomonadati</taxon>
        <taxon>Pseudomonadota</taxon>
        <taxon>Betaproteobacteria</taxon>
        <taxon>Burkholderiales</taxon>
        <taxon>Sphaerotilaceae</taxon>
        <taxon>Rubrivivax</taxon>
    </lineage>
</organism>
<dbReference type="HOGENOM" id="CLU_3047655_0_0_4"/>
<evidence type="ECO:0000256" key="1">
    <source>
        <dbReference type="SAM" id="MobiDB-lite"/>
    </source>
</evidence>
<dbReference type="EMBL" id="AP012320">
    <property type="protein sequence ID" value="BAL96977.1"/>
    <property type="molecule type" value="Genomic_DNA"/>
</dbReference>
<evidence type="ECO:0000313" key="2">
    <source>
        <dbReference type="EMBL" id="BAL96977.1"/>
    </source>
</evidence>
<dbReference type="PATRIC" id="fig|983917.3.peg.3554"/>
<gene>
    <name evidence="2" type="ordered locus">RGE_36380</name>
</gene>
<proteinExistence type="predicted"/>
<dbReference type="AlphaFoldDB" id="I0HVE0"/>
<reference evidence="2 3" key="1">
    <citation type="journal article" date="2012" name="J. Bacteriol.">
        <title>Complete genome sequence of phototrophic betaproteobacterium Rubrivivax gelatinosus IL144.</title>
        <authorList>
            <person name="Nagashima S."/>
            <person name="Kamimura A."/>
            <person name="Shimizu T."/>
            <person name="Nakamura-isaki S."/>
            <person name="Aono E."/>
            <person name="Sakamoto K."/>
            <person name="Ichikawa N."/>
            <person name="Nakazawa H."/>
            <person name="Sekine M."/>
            <person name="Yamazaki S."/>
            <person name="Fujita N."/>
            <person name="Shimada K."/>
            <person name="Hanada S."/>
            <person name="Nagashima K.V.P."/>
        </authorList>
    </citation>
    <scope>NUCLEOTIDE SEQUENCE [LARGE SCALE GENOMIC DNA]</scope>
    <source>
        <strain evidence="3">NBRC 100245 / IL144</strain>
    </source>
</reference>
<sequence>MLGIPNPTARHTMTKSRHGNKETKKPKQVRAAAPPPAATTPPSAPAAPPPRQRK</sequence>
<feature type="compositionally biased region" description="Pro residues" evidence="1">
    <location>
        <begin position="33"/>
        <end position="54"/>
    </location>
</feature>
<feature type="region of interest" description="Disordered" evidence="1">
    <location>
        <begin position="1"/>
        <end position="54"/>
    </location>
</feature>
<keyword evidence="3" id="KW-1185">Reference proteome</keyword>
<accession>I0HVE0</accession>